<dbReference type="InterPro" id="IPR038078">
    <property type="entry name" value="PhoU-like_sf"/>
</dbReference>
<feature type="transmembrane region" description="Helical" evidence="6">
    <location>
        <begin position="181"/>
        <end position="198"/>
    </location>
</feature>
<dbReference type="RefSeq" id="WP_087287634.1">
    <property type="nucleotide sequence ID" value="NZ_NFJD01000002.1"/>
</dbReference>
<feature type="transmembrane region" description="Helical" evidence="6">
    <location>
        <begin position="112"/>
        <end position="130"/>
    </location>
</feature>
<dbReference type="InterPro" id="IPR004633">
    <property type="entry name" value="NaPi_cotrn-rel/YqeW-like"/>
</dbReference>
<dbReference type="InterPro" id="IPR003841">
    <property type="entry name" value="Na/Pi_transpt"/>
</dbReference>
<feature type="transmembrane region" description="Helical" evidence="6">
    <location>
        <begin position="256"/>
        <end position="277"/>
    </location>
</feature>
<evidence type="ECO:0000313" key="9">
    <source>
        <dbReference type="Proteomes" id="UP000196368"/>
    </source>
</evidence>
<evidence type="ECO:0000256" key="4">
    <source>
        <dbReference type="ARBA" id="ARBA00022989"/>
    </source>
</evidence>
<evidence type="ECO:0000256" key="3">
    <source>
        <dbReference type="ARBA" id="ARBA00022692"/>
    </source>
</evidence>
<proteinExistence type="predicted"/>
<dbReference type="Proteomes" id="UP000196368">
    <property type="component" value="Unassembled WGS sequence"/>
</dbReference>
<sequence>MSTLLNTLNLLGGLAIFLFGMKIMSDGLQKVSGEKMRQLLGIATTNRFAATACGALVTSIIQSSSATTVMVVGFASAGLLTLHQSLGVIFGANIGTTMTAWIVSLFGFKMQISLFALPVIAVGFFAQFIPRFIVVRRIGETMVGFGLLFLGLDIMKNAIPADFAQNPQVVAWISRFQPNNLFNLLILIFSGTILTVILQSSSAVMAMTLTCAAAGIIDFPTSCALVLGENIGTTVTANLAAIGASKNARRAALGHFLFNVIGVFWVACIFKHFVHFVDWLVPGSPYTKETEVLTAVLPYHISAFHTTFNVLNTMLMLPLINQLAKLTYLIIPKSKREDKKEHELIYLSTRFTQTPELALIAVRKEVERMMSFVTKMTDKLIHAVKVDDEKMFQRLIDDVKEAEKTTDVLEHKINLYLTSLSHGNLSRHAVAQAFSLFDVLNSIERMGDCGEKIARILEKFHTKQPFAQADVNDLEIIAKLTKEITKRTRRVLVDFQQPTRQWHDQAERTFAEAIHDEEQLNALRKRLLRDRRERINAGQEASPDSITAYADILNNFERIGDYAMRVNENILGMRAEERVYHNPMVEQQEPALPPQA</sequence>
<name>A0A1Y4DIN0_9BACT</name>
<keyword evidence="5 6" id="KW-0472">Membrane</keyword>
<dbReference type="InterPro" id="IPR026022">
    <property type="entry name" value="PhoU_dom"/>
</dbReference>
<organism evidence="8 9">
    <name type="scientific">Candidatus Avelusimicrobium gallicola</name>
    <dbReference type="NCBI Taxonomy" id="2562704"/>
    <lineage>
        <taxon>Bacteria</taxon>
        <taxon>Pseudomonadati</taxon>
        <taxon>Elusimicrobiota</taxon>
        <taxon>Elusimicrobia</taxon>
        <taxon>Elusimicrobiales</taxon>
        <taxon>Elusimicrobiaceae</taxon>
        <taxon>Candidatus Avelusimicrobium</taxon>
    </lineage>
</organism>
<dbReference type="NCBIfam" id="TIGR00704">
    <property type="entry name" value="NaPi_cotrn_rel"/>
    <property type="match status" value="1"/>
</dbReference>
<keyword evidence="2" id="KW-1003">Cell membrane</keyword>
<evidence type="ECO:0000313" key="8">
    <source>
        <dbReference type="EMBL" id="OUO56788.1"/>
    </source>
</evidence>
<comment type="subcellular location">
    <subcellularLocation>
        <location evidence="1">Cell membrane</location>
        <topology evidence="1">Multi-pass membrane protein</topology>
    </subcellularLocation>
</comment>
<reference evidence="9" key="1">
    <citation type="submission" date="2017-04" db="EMBL/GenBank/DDBJ databases">
        <title>Function of individual gut microbiota members based on whole genome sequencing of pure cultures obtained from chicken caecum.</title>
        <authorList>
            <person name="Medvecky M."/>
            <person name="Cejkova D."/>
            <person name="Polansky O."/>
            <person name="Karasova D."/>
            <person name="Kubasova T."/>
            <person name="Cizek A."/>
            <person name="Rychlik I."/>
        </authorList>
    </citation>
    <scope>NUCLEOTIDE SEQUENCE [LARGE SCALE GENOMIC DNA]</scope>
    <source>
        <strain evidence="9">An273</strain>
    </source>
</reference>
<dbReference type="NCBIfam" id="NF037997">
    <property type="entry name" value="Na_Pi_symport"/>
    <property type="match status" value="1"/>
</dbReference>
<dbReference type="PANTHER" id="PTHR10010:SF46">
    <property type="entry name" value="SODIUM-DEPENDENT PHOSPHATE TRANSPORT PROTEIN 2B"/>
    <property type="match status" value="1"/>
</dbReference>
<keyword evidence="9" id="KW-1185">Reference proteome</keyword>
<evidence type="ECO:0000256" key="1">
    <source>
        <dbReference type="ARBA" id="ARBA00004651"/>
    </source>
</evidence>
<dbReference type="OrthoDB" id="9763003at2"/>
<dbReference type="Pfam" id="PF02690">
    <property type="entry name" value="Na_Pi_cotrans"/>
    <property type="match status" value="2"/>
</dbReference>
<feature type="transmembrane region" description="Helical" evidence="6">
    <location>
        <begin position="86"/>
        <end position="106"/>
    </location>
</feature>
<dbReference type="EMBL" id="NFJD01000002">
    <property type="protein sequence ID" value="OUO56788.1"/>
    <property type="molecule type" value="Genomic_DNA"/>
</dbReference>
<comment type="caution">
    <text evidence="8">The sequence shown here is derived from an EMBL/GenBank/DDBJ whole genome shotgun (WGS) entry which is preliminary data.</text>
</comment>
<protein>
    <recommendedName>
        <fullName evidence="7">PhoU domain-containing protein</fullName>
    </recommendedName>
</protein>
<evidence type="ECO:0000256" key="2">
    <source>
        <dbReference type="ARBA" id="ARBA00022475"/>
    </source>
</evidence>
<feature type="transmembrane region" description="Helical" evidence="6">
    <location>
        <begin position="142"/>
        <end position="161"/>
    </location>
</feature>
<feature type="domain" description="PhoU" evidence="7">
    <location>
        <begin position="366"/>
        <end position="456"/>
    </location>
</feature>
<keyword evidence="3 6" id="KW-0812">Transmembrane</keyword>
<keyword evidence="4 6" id="KW-1133">Transmembrane helix</keyword>
<dbReference type="SUPFAM" id="SSF109755">
    <property type="entry name" value="PhoU-like"/>
    <property type="match status" value="1"/>
</dbReference>
<dbReference type="Gene3D" id="1.20.58.220">
    <property type="entry name" value="Phosphate transport system protein phou homolog 2, domain 2"/>
    <property type="match status" value="1"/>
</dbReference>
<dbReference type="AlphaFoldDB" id="A0A1Y4DIN0"/>
<dbReference type="GO" id="GO:0005886">
    <property type="term" value="C:plasma membrane"/>
    <property type="evidence" value="ECO:0007669"/>
    <property type="project" value="UniProtKB-SubCell"/>
</dbReference>
<evidence type="ECO:0000256" key="5">
    <source>
        <dbReference type="ARBA" id="ARBA00023136"/>
    </source>
</evidence>
<accession>A0A1Y4DIN0</accession>
<evidence type="ECO:0000259" key="7">
    <source>
        <dbReference type="Pfam" id="PF01895"/>
    </source>
</evidence>
<evidence type="ECO:0000256" key="6">
    <source>
        <dbReference type="SAM" id="Phobius"/>
    </source>
</evidence>
<gene>
    <name evidence="8" type="ORF">B5F75_02790</name>
</gene>
<dbReference type="Pfam" id="PF01895">
    <property type="entry name" value="PhoU"/>
    <property type="match status" value="2"/>
</dbReference>
<dbReference type="PANTHER" id="PTHR10010">
    <property type="entry name" value="SOLUTE CARRIER FAMILY 34 SODIUM PHOSPHATE , MEMBER 2-RELATED"/>
    <property type="match status" value="1"/>
</dbReference>
<feature type="transmembrane region" description="Helical" evidence="6">
    <location>
        <begin position="49"/>
        <end position="74"/>
    </location>
</feature>
<dbReference type="GO" id="GO:0044341">
    <property type="term" value="P:sodium-dependent phosphate transport"/>
    <property type="evidence" value="ECO:0007669"/>
    <property type="project" value="InterPro"/>
</dbReference>
<dbReference type="GO" id="GO:0005436">
    <property type="term" value="F:sodium:phosphate symporter activity"/>
    <property type="evidence" value="ECO:0007669"/>
    <property type="project" value="InterPro"/>
</dbReference>
<feature type="domain" description="PhoU" evidence="7">
    <location>
        <begin position="507"/>
        <end position="569"/>
    </location>
</feature>